<dbReference type="SUPFAM" id="SSF160374">
    <property type="entry name" value="RplX-like"/>
    <property type="match status" value="1"/>
</dbReference>
<name>A0A0K2SZD1_LEPSM</name>
<accession>A0A0K2SZD1</accession>
<dbReference type="FunFam" id="3.10.20.10:FF:000002">
    <property type="entry name" value="60S ribosomal protein L18a"/>
    <property type="match status" value="1"/>
</dbReference>
<sequence length="176" mass="20879">MRAKGNLKEYCVIGRKLPTEKEQVTSLYRMRIFAPDDVVAKSRFWYFLRQLRKFKKTTGEIVSVKLIKEKRPLRVKNFGIWLRYDSRSGTHNMYREYRDLNVSDAVTQCYRDMGARHRARAHSIQIIKVEPVHSSVCRRPLVKQMHDSKIRFPLPSRVQKSGGSLFKARRPNTYYL</sequence>
<dbReference type="GO" id="GO:0003735">
    <property type="term" value="F:structural constituent of ribosome"/>
    <property type="evidence" value="ECO:0007669"/>
    <property type="project" value="InterPro"/>
</dbReference>
<evidence type="ECO:0000256" key="1">
    <source>
        <dbReference type="ARBA" id="ARBA00009362"/>
    </source>
</evidence>
<dbReference type="PANTHER" id="PTHR10052">
    <property type="entry name" value="60S RIBOSOMAL PROTEIN L18A"/>
    <property type="match status" value="1"/>
</dbReference>
<dbReference type="FunFam" id="3.10.20.10:FF:000001">
    <property type="entry name" value="60S ribosomal protein L18a"/>
    <property type="match status" value="1"/>
</dbReference>
<evidence type="ECO:0000256" key="4">
    <source>
        <dbReference type="PIRNR" id="PIRNR002190"/>
    </source>
</evidence>
<protein>
    <recommendedName>
        <fullName evidence="4">60S ribosomal protein L18a</fullName>
    </recommendedName>
</protein>
<dbReference type="GO" id="GO:0005840">
    <property type="term" value="C:ribosome"/>
    <property type="evidence" value="ECO:0007669"/>
    <property type="project" value="UniProtKB-KW"/>
</dbReference>
<dbReference type="RefSeq" id="XP_040567742.1">
    <property type="nucleotide sequence ID" value="XM_040711808.2"/>
</dbReference>
<dbReference type="AlphaFoldDB" id="A0A0K2SZD1"/>
<organism evidence="6">
    <name type="scientific">Lepeophtheirus salmonis</name>
    <name type="common">Salmon louse</name>
    <name type="synonym">Caligus salmonis</name>
    <dbReference type="NCBI Taxonomy" id="72036"/>
    <lineage>
        <taxon>Eukaryota</taxon>
        <taxon>Metazoa</taxon>
        <taxon>Ecdysozoa</taxon>
        <taxon>Arthropoda</taxon>
        <taxon>Crustacea</taxon>
        <taxon>Multicrustacea</taxon>
        <taxon>Hexanauplia</taxon>
        <taxon>Copepoda</taxon>
        <taxon>Siphonostomatoida</taxon>
        <taxon>Caligidae</taxon>
        <taxon>Lepeophtheirus</taxon>
    </lineage>
</organism>
<dbReference type="EMBL" id="HACA01001752">
    <property type="protein sequence ID" value="CDW19113.1"/>
    <property type="molecule type" value="Transcribed_RNA"/>
</dbReference>
<reference evidence="6" key="1">
    <citation type="submission" date="2014-05" db="EMBL/GenBank/DDBJ databases">
        <authorList>
            <person name="Chronopoulou M."/>
        </authorList>
    </citation>
    <scope>NUCLEOTIDE SEQUENCE</scope>
    <source>
        <tissue evidence="6">Whole organism</tissue>
    </source>
</reference>
<dbReference type="KEGG" id="lsm:121117391"/>
<dbReference type="GeneID" id="121117391"/>
<dbReference type="PIRSF" id="PIRSF002190">
    <property type="entry name" value="Ribosomal_L18a"/>
    <property type="match status" value="1"/>
</dbReference>
<dbReference type="OMA" id="CIFAKND"/>
<dbReference type="Pfam" id="PF01775">
    <property type="entry name" value="Ribosomal_L18A"/>
    <property type="match status" value="1"/>
</dbReference>
<dbReference type="Gene3D" id="3.10.20.10">
    <property type="match status" value="2"/>
</dbReference>
<dbReference type="GO" id="GO:1990904">
    <property type="term" value="C:ribonucleoprotein complex"/>
    <property type="evidence" value="ECO:0007669"/>
    <property type="project" value="UniProtKB-KW"/>
</dbReference>
<dbReference type="InterPro" id="IPR021138">
    <property type="entry name" value="Ribosomal_eL20_eukaryotes"/>
</dbReference>
<dbReference type="OrthoDB" id="1294322at2759"/>
<dbReference type="InterPro" id="IPR023573">
    <property type="entry name" value="Ribosomal_eL20_dom"/>
</dbReference>
<keyword evidence="3 4" id="KW-0687">Ribonucleoprotein</keyword>
<keyword evidence="2 4" id="KW-0689">Ribosomal protein</keyword>
<evidence type="ECO:0000313" key="6">
    <source>
        <dbReference type="EMBL" id="CDW19113.1"/>
    </source>
</evidence>
<dbReference type="HAMAP" id="MF_00273">
    <property type="entry name" value="Ribosomal_eL20"/>
    <property type="match status" value="1"/>
</dbReference>
<evidence type="ECO:0000256" key="3">
    <source>
        <dbReference type="ARBA" id="ARBA00023274"/>
    </source>
</evidence>
<dbReference type="InterPro" id="IPR028877">
    <property type="entry name" value="Ribosomal_eL20"/>
</dbReference>
<feature type="domain" description="Large ribosomal subunit protein eL20" evidence="5">
    <location>
        <begin position="7"/>
        <end position="130"/>
    </location>
</feature>
<dbReference type="CTD" id="6142"/>
<evidence type="ECO:0000259" key="5">
    <source>
        <dbReference type="Pfam" id="PF01775"/>
    </source>
</evidence>
<proteinExistence type="inferred from homology"/>
<evidence type="ECO:0000256" key="2">
    <source>
        <dbReference type="ARBA" id="ARBA00022980"/>
    </source>
</evidence>
<dbReference type="GO" id="GO:0006412">
    <property type="term" value="P:translation"/>
    <property type="evidence" value="ECO:0007669"/>
    <property type="project" value="InterPro"/>
</dbReference>
<comment type="similarity">
    <text evidence="1 4">Belongs to the eukaryotic ribosomal protein eL20 family.</text>
</comment>